<evidence type="ECO:0000256" key="1">
    <source>
        <dbReference type="SAM" id="MobiDB-lite"/>
    </source>
</evidence>
<keyword evidence="3" id="KW-0347">Helicase</keyword>
<evidence type="ECO:0000313" key="4">
    <source>
        <dbReference type="Proteomes" id="UP000562124"/>
    </source>
</evidence>
<protein>
    <submittedName>
        <fullName evidence="3">Helicase-associated domain-containing protein</fullName>
    </submittedName>
</protein>
<keyword evidence="3" id="KW-0067">ATP-binding</keyword>
<sequence>MATFSEHLRSRSDAELVALLERRPDLASPAPSTLMSLAARATSRFSLERALAGVDASVLQVLEAVVALHEVRPAVTPDDVASAVGAPVPDAVAHAETFALLWTDAGALHPSPGLGELLGPYPAGLGPALGAGRPAPPDPATLLADAPPGAREILDALTWGPPVGRLPALTSTGPRAAVDWLVARGLLVPTDAATVILPREIALALRGGRTHREPAVAEPRPTGSTHPPALVEAESARAAQEIVRLVAALVREWELAPAPVLRSGGLGVRELRRLGTRLEVDDAGAALVVELAGAAGLIIDDGAERPSFAPTLEVDDWLDAELPDRWATLATAWLTTTRAPWLVGSRDDRGELRAALDPELVRPWAPRLRRAVLEVLAGQQPGTALDADAVTAVLRWRTPRSVPPPAAVAATLREAGALGLLGAGALAEPGRAVLAAIADDSATTGSPTHRSPADALVATLPAPVDEMLVQGDLTGIVPGRPTRQLAELIERTARVESRGAAVTVRFTAESVRGALDAGHTADDLLAALAAHARGPLPQPLEYLVRDAARRHGRLRVGGALGYVRSEDPALLAGLLEDPALAHLGLTRLAPTVLAAQGTPTALLSALRDRGLAPASETPEGHVVHAGPTVRRVRASTRRRRAAGGVVIPPHAAPSGTRAGTAAETTADRLAALVPAMRRAEETAQAERATRARELAAEPPPSGHARRRPGAPGGDLGTADPVTALATLREAADAGREVWLEIVGPQGTPQGRRVRPVRVDAGRVRAIDTARDAELTVAVHRIARVTPIDPAPAQPAGTRSDAPEADAQNREGTP</sequence>
<reference evidence="3 4" key="1">
    <citation type="submission" date="2020-04" db="EMBL/GenBank/DDBJ databases">
        <title>Sequencing and Assembly of C. fimi.</title>
        <authorList>
            <person name="Ramsey A.R."/>
        </authorList>
    </citation>
    <scope>NUCLEOTIDE SEQUENCE [LARGE SCALE GENOMIC DNA]</scope>
    <source>
        <strain evidence="3 4">SB</strain>
    </source>
</reference>
<comment type="caution">
    <text evidence="3">The sequence shown here is derived from an EMBL/GenBank/DDBJ whole genome shotgun (WGS) entry which is preliminary data.</text>
</comment>
<feature type="region of interest" description="Disordered" evidence="1">
    <location>
        <begin position="679"/>
        <end position="719"/>
    </location>
</feature>
<feature type="region of interest" description="Disordered" evidence="1">
    <location>
        <begin position="785"/>
        <end position="813"/>
    </location>
</feature>
<name>A0A7Y0QHW0_CELFI</name>
<dbReference type="Proteomes" id="UP000562124">
    <property type="component" value="Unassembled WGS sequence"/>
</dbReference>
<proteinExistence type="predicted"/>
<evidence type="ECO:0000313" key="3">
    <source>
        <dbReference type="EMBL" id="NMR20294.1"/>
    </source>
</evidence>
<organism evidence="3 4">
    <name type="scientific">Cellulomonas fimi</name>
    <dbReference type="NCBI Taxonomy" id="1708"/>
    <lineage>
        <taxon>Bacteria</taxon>
        <taxon>Bacillati</taxon>
        <taxon>Actinomycetota</taxon>
        <taxon>Actinomycetes</taxon>
        <taxon>Micrococcales</taxon>
        <taxon>Cellulomonadaceae</taxon>
        <taxon>Cellulomonas</taxon>
    </lineage>
</organism>
<dbReference type="InterPro" id="IPR032830">
    <property type="entry name" value="XPB/Ssl2_N"/>
</dbReference>
<dbReference type="GO" id="GO:0004386">
    <property type="term" value="F:helicase activity"/>
    <property type="evidence" value="ECO:0007669"/>
    <property type="project" value="UniProtKB-KW"/>
</dbReference>
<accession>A0A7Y0QHW0</accession>
<keyword evidence="3" id="KW-0378">Hydrolase</keyword>
<keyword evidence="3" id="KW-0547">Nucleotide-binding</keyword>
<feature type="region of interest" description="Disordered" evidence="1">
    <location>
        <begin position="633"/>
        <end position="662"/>
    </location>
</feature>
<dbReference type="AlphaFoldDB" id="A0A7Y0QHW0"/>
<dbReference type="RefSeq" id="WP_169324676.1">
    <property type="nucleotide sequence ID" value="NZ_JABCJJ010000011.1"/>
</dbReference>
<evidence type="ECO:0000259" key="2">
    <source>
        <dbReference type="Pfam" id="PF13625"/>
    </source>
</evidence>
<feature type="domain" description="Helicase XPB/Ssl2 N-terminal" evidence="2">
    <location>
        <begin position="467"/>
        <end position="589"/>
    </location>
</feature>
<dbReference type="EMBL" id="JABCJJ010000011">
    <property type="protein sequence ID" value="NMR20294.1"/>
    <property type="molecule type" value="Genomic_DNA"/>
</dbReference>
<keyword evidence="4" id="KW-1185">Reference proteome</keyword>
<gene>
    <name evidence="3" type="ORF">HIR71_08710</name>
</gene>
<dbReference type="Pfam" id="PF13625">
    <property type="entry name" value="Helicase_C_3"/>
    <property type="match status" value="1"/>
</dbReference>